<keyword evidence="2" id="KW-1185">Reference proteome</keyword>
<organism evidence="1 2">
    <name type="scientific">Albugo candida</name>
    <dbReference type="NCBI Taxonomy" id="65357"/>
    <lineage>
        <taxon>Eukaryota</taxon>
        <taxon>Sar</taxon>
        <taxon>Stramenopiles</taxon>
        <taxon>Oomycota</taxon>
        <taxon>Peronosporomycetes</taxon>
        <taxon>Albuginales</taxon>
        <taxon>Albuginaceae</taxon>
        <taxon>Albugo</taxon>
    </lineage>
</organism>
<protein>
    <submittedName>
        <fullName evidence="1">Uncharacterized protein</fullName>
    </submittedName>
</protein>
<comment type="caution">
    <text evidence="1">The sequence shown here is derived from an EMBL/GenBank/DDBJ whole genome shotgun (WGS) entry which is preliminary data.</text>
</comment>
<evidence type="ECO:0000313" key="2">
    <source>
        <dbReference type="Proteomes" id="UP000053237"/>
    </source>
</evidence>
<proteinExistence type="predicted"/>
<name>A0A024GJP4_9STRA</name>
<gene>
    <name evidence="1" type="ORF">BN9_077020</name>
</gene>
<reference evidence="1 2" key="1">
    <citation type="submission" date="2012-05" db="EMBL/GenBank/DDBJ databases">
        <title>Recombination and specialization in a pathogen metapopulation.</title>
        <authorList>
            <person name="Gardiner A."/>
            <person name="Kemen E."/>
            <person name="Schultz-Larsen T."/>
            <person name="MacLean D."/>
            <person name="Van Oosterhout C."/>
            <person name="Jones J.D.G."/>
        </authorList>
    </citation>
    <scope>NUCLEOTIDE SEQUENCE [LARGE SCALE GENOMIC DNA]</scope>
    <source>
        <strain evidence="1 2">Ac Nc2</strain>
    </source>
</reference>
<sequence length="158" mass="18292">MYQSEAITHFVRKCALIIHIQLPFGRHISTQCDQQTNRIMMHQYGTTSNATFYCGNTSTPTALKDCNMFDQRWNFVMKLPLTENGLVLLENPVSYGIRRQEHGKTVDTRGFMQFYRCFSDSIKPHLQVEAKPIRSITSLDHMNTKLGDSIDTRRHHAI</sequence>
<accession>A0A024GJP4</accession>
<dbReference type="InParanoid" id="A0A024GJP4"/>
<evidence type="ECO:0000313" key="1">
    <source>
        <dbReference type="EMBL" id="CCI46747.1"/>
    </source>
</evidence>
<dbReference type="AlphaFoldDB" id="A0A024GJP4"/>
<dbReference type="EMBL" id="CAIX01000140">
    <property type="protein sequence ID" value="CCI46747.1"/>
    <property type="molecule type" value="Genomic_DNA"/>
</dbReference>
<dbReference type="Proteomes" id="UP000053237">
    <property type="component" value="Unassembled WGS sequence"/>
</dbReference>